<dbReference type="InterPro" id="IPR051201">
    <property type="entry name" value="Chloro_Bact_Ser_Proteases"/>
</dbReference>
<dbReference type="PANTHER" id="PTHR43343">
    <property type="entry name" value="PEPTIDASE S12"/>
    <property type="match status" value="1"/>
</dbReference>
<evidence type="ECO:0000256" key="1">
    <source>
        <dbReference type="ARBA" id="ARBA00010541"/>
    </source>
</evidence>
<evidence type="ECO:0000313" key="7">
    <source>
        <dbReference type="EMBL" id="GAA2473497.1"/>
    </source>
</evidence>
<dbReference type="InterPro" id="IPR001940">
    <property type="entry name" value="Peptidase_S1C"/>
</dbReference>
<keyword evidence="8" id="KW-1185">Reference proteome</keyword>
<comment type="caution">
    <text evidence="7">The sequence shown here is derived from an EMBL/GenBank/DDBJ whole genome shotgun (WGS) entry which is preliminary data.</text>
</comment>
<evidence type="ECO:0000259" key="6">
    <source>
        <dbReference type="PROSITE" id="PS50106"/>
    </source>
</evidence>
<evidence type="ECO:0000256" key="3">
    <source>
        <dbReference type="ARBA" id="ARBA00022801"/>
    </source>
</evidence>
<dbReference type="Pfam" id="PF13365">
    <property type="entry name" value="Trypsin_2"/>
    <property type="match status" value="1"/>
</dbReference>
<feature type="region of interest" description="Disordered" evidence="4">
    <location>
        <begin position="1"/>
        <end position="29"/>
    </location>
</feature>
<dbReference type="RefSeq" id="WP_344253287.1">
    <property type="nucleotide sequence ID" value="NZ_BAAARE010000003.1"/>
</dbReference>
<dbReference type="CDD" id="cd06779">
    <property type="entry name" value="cpPDZ_Deg_HtrA-like"/>
    <property type="match status" value="1"/>
</dbReference>
<keyword evidence="5" id="KW-1133">Transmembrane helix</keyword>
<organism evidence="7 8">
    <name type="scientific">Terrabacter carboxydivorans</name>
    <dbReference type="NCBI Taxonomy" id="619730"/>
    <lineage>
        <taxon>Bacteria</taxon>
        <taxon>Bacillati</taxon>
        <taxon>Actinomycetota</taxon>
        <taxon>Actinomycetes</taxon>
        <taxon>Micrococcales</taxon>
        <taxon>Intrasporangiaceae</taxon>
        <taxon>Terrabacter</taxon>
    </lineage>
</organism>
<protein>
    <recommendedName>
        <fullName evidence="6">PDZ domain-containing protein</fullName>
    </recommendedName>
</protein>
<keyword evidence="5" id="KW-0472">Membrane</keyword>
<keyword evidence="3" id="KW-0378">Hydrolase</keyword>
<dbReference type="SMART" id="SM00228">
    <property type="entry name" value="PDZ"/>
    <property type="match status" value="1"/>
</dbReference>
<dbReference type="Pfam" id="PF13180">
    <property type="entry name" value="PDZ_2"/>
    <property type="match status" value="1"/>
</dbReference>
<reference evidence="8" key="1">
    <citation type="journal article" date="2019" name="Int. J. Syst. Evol. Microbiol.">
        <title>The Global Catalogue of Microorganisms (GCM) 10K type strain sequencing project: providing services to taxonomists for standard genome sequencing and annotation.</title>
        <authorList>
            <consortium name="The Broad Institute Genomics Platform"/>
            <consortium name="The Broad Institute Genome Sequencing Center for Infectious Disease"/>
            <person name="Wu L."/>
            <person name="Ma J."/>
        </authorList>
    </citation>
    <scope>NUCLEOTIDE SEQUENCE [LARGE SCALE GENOMIC DNA]</scope>
    <source>
        <strain evidence="8">JCM 16259</strain>
    </source>
</reference>
<feature type="transmembrane region" description="Helical" evidence="5">
    <location>
        <begin position="42"/>
        <end position="62"/>
    </location>
</feature>
<keyword evidence="5" id="KW-0812">Transmembrane</keyword>
<gene>
    <name evidence="7" type="ORF">GCM10009858_08540</name>
</gene>
<dbReference type="InterPro" id="IPR009003">
    <property type="entry name" value="Peptidase_S1_PA"/>
</dbReference>
<dbReference type="Proteomes" id="UP001500730">
    <property type="component" value="Unassembled WGS sequence"/>
</dbReference>
<proteinExistence type="inferred from homology"/>
<evidence type="ECO:0000313" key="8">
    <source>
        <dbReference type="Proteomes" id="UP001500730"/>
    </source>
</evidence>
<dbReference type="Gene3D" id="2.30.42.10">
    <property type="match status" value="1"/>
</dbReference>
<keyword evidence="2" id="KW-0645">Protease</keyword>
<dbReference type="SUPFAM" id="SSF50156">
    <property type="entry name" value="PDZ domain-like"/>
    <property type="match status" value="1"/>
</dbReference>
<name>A0ABP5Y7W7_9MICO</name>
<sequence length="384" mass="37333">MTEQPEADHPTPGPGAAATADGAARAPAHGGWLPDGMTVGPAVAALVAAAVLGGGAGALVTARIAHVGSDRACPAIDVAAGTLPSVVTVLTASPAGTGNGTGELIRDGGYILTNDHVISSAVTSPGGSVAVRYGDGETSTATVVGRDPSTDLAVLRAADEAKGRPLIRIGDSYALRVGQPVVALGAPLGLSSTVTEGIVSALGRYVPLPKDSGVTAHLIDAVQTDASINPGNSGGPLVNCSGSMVGVNTAIATAPNSEGVSGGGSVGVGFAIPMTVAVRVSDSLIETGRAGHPDLGLSAQATIVPSPGDTPRGLYVTAVSAGGPAAKAGISPGDIVVEVDGEAATSVEQLVLATLTRKAGDTVPFVLWRAGSRVEVTVTLGAAP</sequence>
<dbReference type="EMBL" id="BAAARE010000003">
    <property type="protein sequence ID" value="GAA2473497.1"/>
    <property type="molecule type" value="Genomic_DNA"/>
</dbReference>
<dbReference type="Gene3D" id="2.40.10.10">
    <property type="entry name" value="Trypsin-like serine proteases"/>
    <property type="match status" value="2"/>
</dbReference>
<dbReference type="PRINTS" id="PR00834">
    <property type="entry name" value="PROTEASES2C"/>
</dbReference>
<accession>A0ABP5Y7W7</accession>
<evidence type="ECO:0000256" key="4">
    <source>
        <dbReference type="SAM" id="MobiDB-lite"/>
    </source>
</evidence>
<evidence type="ECO:0000256" key="2">
    <source>
        <dbReference type="ARBA" id="ARBA00022670"/>
    </source>
</evidence>
<dbReference type="PROSITE" id="PS50106">
    <property type="entry name" value="PDZ"/>
    <property type="match status" value="1"/>
</dbReference>
<dbReference type="InterPro" id="IPR001478">
    <property type="entry name" value="PDZ"/>
</dbReference>
<feature type="domain" description="PDZ" evidence="6">
    <location>
        <begin position="284"/>
        <end position="371"/>
    </location>
</feature>
<dbReference type="PANTHER" id="PTHR43343:SF3">
    <property type="entry name" value="PROTEASE DO-LIKE 8, CHLOROPLASTIC"/>
    <property type="match status" value="1"/>
</dbReference>
<dbReference type="SUPFAM" id="SSF50494">
    <property type="entry name" value="Trypsin-like serine proteases"/>
    <property type="match status" value="1"/>
</dbReference>
<feature type="compositionally biased region" description="Low complexity" evidence="4">
    <location>
        <begin position="14"/>
        <end position="29"/>
    </location>
</feature>
<dbReference type="InterPro" id="IPR036034">
    <property type="entry name" value="PDZ_sf"/>
</dbReference>
<comment type="similarity">
    <text evidence="1">Belongs to the peptidase S1C family.</text>
</comment>
<dbReference type="InterPro" id="IPR043504">
    <property type="entry name" value="Peptidase_S1_PA_chymotrypsin"/>
</dbReference>
<evidence type="ECO:0000256" key="5">
    <source>
        <dbReference type="SAM" id="Phobius"/>
    </source>
</evidence>